<dbReference type="InterPro" id="IPR001902">
    <property type="entry name" value="SLC26A/SulP_fam"/>
</dbReference>
<dbReference type="KEGG" id="nneo:PQG83_00415"/>
<feature type="transmembrane region" description="Helical" evidence="5">
    <location>
        <begin position="91"/>
        <end position="111"/>
    </location>
</feature>
<keyword evidence="3 5" id="KW-1133">Transmembrane helix</keyword>
<feature type="transmembrane region" description="Helical" evidence="5">
    <location>
        <begin position="352"/>
        <end position="374"/>
    </location>
</feature>
<name>A0AA96GHZ8_9BACT</name>
<sequence>MMKKLQYNELFTMTWKDVQRDFLASIVVFLVALPLCMGIAIASGAPPVKGIITGMVGGLVVGFLAGCPLQVSGPAAGLSVIVFDVIQRFGLGKLGIVVLVAGGIQILAGFLQLGQWFRAVSPAVIQGMLAGICALILASQFHVMIGDTPKGSGLENILTIPEAAWKGLIPQEGVDSSHLVAARIGILTIAVIILWQLLVPKKIQFIPAPLVGVLVASGEAYMQNLSIEYIEFQESLGSSIHFLRMGDFASLLDPSLLSMAIAIAFIASAETLLCATAVDQMHSGPRTRYNREMSAQGIGNLLCGFLGALPMTGVIVRSKANLQSGARTRVSAVLHGVWLLLFVGLFPEILELVPIASLAALLVYTGYTLINVQAIRTLSKFGRGEVVVYAVTVVTIVTTNLLIGVLAGLGVALAKLIYSTNTLQVSVDRSKNNKPISIKFSGTATFVNLPKFANALDNVPLKKDVHLDFDDLRCIDHACLNLLSSWKKFHETQDGTVSVDWEKLESKMLEKQTTSR</sequence>
<organism evidence="7 8">
    <name type="scientific">Candidatus Nitrospira neomarina</name>
    <dbReference type="NCBI Taxonomy" id="3020899"/>
    <lineage>
        <taxon>Bacteria</taxon>
        <taxon>Pseudomonadati</taxon>
        <taxon>Nitrospirota</taxon>
        <taxon>Nitrospiria</taxon>
        <taxon>Nitrospirales</taxon>
        <taxon>Nitrospiraceae</taxon>
        <taxon>Nitrospira</taxon>
    </lineage>
</organism>
<feature type="domain" description="SLC26A/SulP transporter" evidence="6">
    <location>
        <begin position="19"/>
        <end position="392"/>
    </location>
</feature>
<dbReference type="Proteomes" id="UP001302494">
    <property type="component" value="Chromosome"/>
</dbReference>
<dbReference type="AlphaFoldDB" id="A0AA96GHZ8"/>
<feature type="transmembrane region" description="Helical" evidence="5">
    <location>
        <begin position="386"/>
        <end position="414"/>
    </location>
</feature>
<dbReference type="RefSeq" id="WP_312745436.1">
    <property type="nucleotide sequence ID" value="NZ_CP116968.1"/>
</dbReference>
<accession>A0AA96GHZ8</accession>
<feature type="transmembrane region" description="Helical" evidence="5">
    <location>
        <begin position="180"/>
        <end position="199"/>
    </location>
</feature>
<evidence type="ECO:0000313" key="8">
    <source>
        <dbReference type="Proteomes" id="UP001302494"/>
    </source>
</evidence>
<dbReference type="EMBL" id="CP116968">
    <property type="protein sequence ID" value="WNM62241.1"/>
    <property type="molecule type" value="Genomic_DNA"/>
</dbReference>
<evidence type="ECO:0000259" key="6">
    <source>
        <dbReference type="Pfam" id="PF00916"/>
    </source>
</evidence>
<proteinExistence type="predicted"/>
<evidence type="ECO:0000256" key="5">
    <source>
        <dbReference type="SAM" id="Phobius"/>
    </source>
</evidence>
<keyword evidence="8" id="KW-1185">Reference proteome</keyword>
<evidence type="ECO:0000256" key="3">
    <source>
        <dbReference type="ARBA" id="ARBA00022989"/>
    </source>
</evidence>
<evidence type="ECO:0000313" key="7">
    <source>
        <dbReference type="EMBL" id="WNM62241.1"/>
    </source>
</evidence>
<dbReference type="GO" id="GO:0055085">
    <property type="term" value="P:transmembrane transport"/>
    <property type="evidence" value="ECO:0007669"/>
    <property type="project" value="InterPro"/>
</dbReference>
<feature type="transmembrane region" description="Helical" evidence="5">
    <location>
        <begin position="22"/>
        <end position="43"/>
    </location>
</feature>
<dbReference type="GO" id="GO:0016020">
    <property type="term" value="C:membrane"/>
    <property type="evidence" value="ECO:0007669"/>
    <property type="project" value="UniProtKB-SubCell"/>
</dbReference>
<evidence type="ECO:0000256" key="4">
    <source>
        <dbReference type="ARBA" id="ARBA00023136"/>
    </source>
</evidence>
<feature type="transmembrane region" description="Helical" evidence="5">
    <location>
        <begin position="123"/>
        <end position="145"/>
    </location>
</feature>
<feature type="transmembrane region" description="Helical" evidence="5">
    <location>
        <begin position="50"/>
        <end position="71"/>
    </location>
</feature>
<evidence type="ECO:0000256" key="2">
    <source>
        <dbReference type="ARBA" id="ARBA00022692"/>
    </source>
</evidence>
<feature type="transmembrane region" description="Helical" evidence="5">
    <location>
        <begin position="298"/>
        <end position="316"/>
    </location>
</feature>
<evidence type="ECO:0000256" key="1">
    <source>
        <dbReference type="ARBA" id="ARBA00004141"/>
    </source>
</evidence>
<gene>
    <name evidence="7" type="ORF">PQG83_00415</name>
</gene>
<keyword evidence="4 5" id="KW-0472">Membrane</keyword>
<dbReference type="PANTHER" id="PTHR11814">
    <property type="entry name" value="SULFATE TRANSPORTER"/>
    <property type="match status" value="1"/>
</dbReference>
<keyword evidence="2 5" id="KW-0812">Transmembrane</keyword>
<protein>
    <submittedName>
        <fullName evidence="7">SulP family inorganic anion transporter</fullName>
    </submittedName>
</protein>
<comment type="subcellular location">
    <subcellularLocation>
        <location evidence="1">Membrane</location>
        <topology evidence="1">Multi-pass membrane protein</topology>
    </subcellularLocation>
</comment>
<dbReference type="InterPro" id="IPR011547">
    <property type="entry name" value="SLC26A/SulP_dom"/>
</dbReference>
<feature type="transmembrane region" description="Helical" evidence="5">
    <location>
        <begin position="256"/>
        <end position="278"/>
    </location>
</feature>
<reference evidence="7 8" key="1">
    <citation type="submission" date="2023-01" db="EMBL/GenBank/DDBJ databases">
        <title>Cultivation and genomic characterization of new, ubiquitous marine nitrite-oxidizing bacteria from the Nitrospirales.</title>
        <authorList>
            <person name="Mueller A.J."/>
            <person name="Daebeler A."/>
            <person name="Herbold C.W."/>
            <person name="Kirkegaard R.H."/>
            <person name="Daims H."/>
        </authorList>
    </citation>
    <scope>NUCLEOTIDE SEQUENCE [LARGE SCALE GENOMIC DNA]</scope>
    <source>
        <strain evidence="7 8">DK</strain>
    </source>
</reference>
<dbReference type="Pfam" id="PF00916">
    <property type="entry name" value="Sulfate_transp"/>
    <property type="match status" value="1"/>
</dbReference>